<dbReference type="Proteomes" id="UP001054252">
    <property type="component" value="Unassembled WGS sequence"/>
</dbReference>
<reference evidence="1 2" key="1">
    <citation type="journal article" date="2021" name="Commun. Biol.">
        <title>The genome of Shorea leprosula (Dipterocarpaceae) highlights the ecological relevance of drought in aseasonal tropical rainforests.</title>
        <authorList>
            <person name="Ng K.K.S."/>
            <person name="Kobayashi M.J."/>
            <person name="Fawcett J.A."/>
            <person name="Hatakeyama M."/>
            <person name="Paape T."/>
            <person name="Ng C.H."/>
            <person name="Ang C.C."/>
            <person name="Tnah L.H."/>
            <person name="Lee C.T."/>
            <person name="Nishiyama T."/>
            <person name="Sese J."/>
            <person name="O'Brien M.J."/>
            <person name="Copetti D."/>
            <person name="Mohd Noor M.I."/>
            <person name="Ong R.C."/>
            <person name="Putra M."/>
            <person name="Sireger I.Z."/>
            <person name="Indrioko S."/>
            <person name="Kosugi Y."/>
            <person name="Izuno A."/>
            <person name="Isagi Y."/>
            <person name="Lee S.L."/>
            <person name="Shimizu K.K."/>
        </authorList>
    </citation>
    <scope>NUCLEOTIDE SEQUENCE [LARGE SCALE GENOMIC DNA]</scope>
    <source>
        <strain evidence="1">214</strain>
    </source>
</reference>
<protein>
    <submittedName>
        <fullName evidence="1">Uncharacterized protein</fullName>
    </submittedName>
</protein>
<comment type="caution">
    <text evidence="1">The sequence shown here is derived from an EMBL/GenBank/DDBJ whole genome shotgun (WGS) entry which is preliminary data.</text>
</comment>
<dbReference type="PANTHER" id="PTHR31343:SF5">
    <property type="entry name" value="DUF789 FAMILY PROTEIN"/>
    <property type="match status" value="1"/>
</dbReference>
<dbReference type="AlphaFoldDB" id="A0AAV5MFE7"/>
<keyword evidence="2" id="KW-1185">Reference proteome</keyword>
<dbReference type="InterPro" id="IPR008507">
    <property type="entry name" value="DUF789"/>
</dbReference>
<proteinExistence type="predicted"/>
<organism evidence="1 2">
    <name type="scientific">Rubroshorea leprosula</name>
    <dbReference type="NCBI Taxonomy" id="152421"/>
    <lineage>
        <taxon>Eukaryota</taxon>
        <taxon>Viridiplantae</taxon>
        <taxon>Streptophyta</taxon>
        <taxon>Embryophyta</taxon>
        <taxon>Tracheophyta</taxon>
        <taxon>Spermatophyta</taxon>
        <taxon>Magnoliopsida</taxon>
        <taxon>eudicotyledons</taxon>
        <taxon>Gunneridae</taxon>
        <taxon>Pentapetalae</taxon>
        <taxon>rosids</taxon>
        <taxon>malvids</taxon>
        <taxon>Malvales</taxon>
        <taxon>Dipterocarpaceae</taxon>
        <taxon>Rubroshorea</taxon>
    </lineage>
</organism>
<accession>A0AAV5MFE7</accession>
<gene>
    <name evidence="1" type="ORF">SLEP1_g54721</name>
</gene>
<evidence type="ECO:0000313" key="1">
    <source>
        <dbReference type="EMBL" id="GKV47864.1"/>
    </source>
</evidence>
<evidence type="ECO:0000313" key="2">
    <source>
        <dbReference type="Proteomes" id="UP001054252"/>
    </source>
</evidence>
<name>A0AAV5MFE7_9ROSI</name>
<sequence length="54" mass="6258">MASYKFKGSIWTPNGVSEHQLTNSLTKAAENWLRLLQAIHPDFQFFALHGVYHR</sequence>
<dbReference type="PANTHER" id="PTHR31343">
    <property type="entry name" value="T15D22.8"/>
    <property type="match status" value="1"/>
</dbReference>
<dbReference type="Pfam" id="PF05623">
    <property type="entry name" value="DUF789"/>
    <property type="match status" value="1"/>
</dbReference>
<dbReference type="EMBL" id="BPVZ01000239">
    <property type="protein sequence ID" value="GKV47864.1"/>
    <property type="molecule type" value="Genomic_DNA"/>
</dbReference>